<evidence type="ECO:0000313" key="9">
    <source>
        <dbReference type="Proteomes" id="UP001054945"/>
    </source>
</evidence>
<evidence type="ECO:0000313" key="8">
    <source>
        <dbReference type="EMBL" id="GIY60441.1"/>
    </source>
</evidence>
<dbReference type="PROSITE" id="PS50004">
    <property type="entry name" value="C2"/>
    <property type="match status" value="1"/>
</dbReference>
<evidence type="ECO:0000256" key="1">
    <source>
        <dbReference type="ARBA" id="ARBA00004167"/>
    </source>
</evidence>
<dbReference type="InterPro" id="IPR035892">
    <property type="entry name" value="C2_domain_sf"/>
</dbReference>
<feature type="region of interest" description="Disordered" evidence="6">
    <location>
        <begin position="126"/>
        <end position="155"/>
    </location>
</feature>
<dbReference type="Gene3D" id="2.60.40.150">
    <property type="entry name" value="C2 domain"/>
    <property type="match status" value="1"/>
</dbReference>
<name>A0AAV4URC5_CAEEX</name>
<evidence type="ECO:0000256" key="4">
    <source>
        <dbReference type="ARBA" id="ARBA00022989"/>
    </source>
</evidence>
<dbReference type="SUPFAM" id="SSF49562">
    <property type="entry name" value="C2 domain (Calcium/lipid-binding domain, CaLB)"/>
    <property type="match status" value="1"/>
</dbReference>
<keyword evidence="2" id="KW-0812">Transmembrane</keyword>
<dbReference type="GO" id="GO:0016020">
    <property type="term" value="C:membrane"/>
    <property type="evidence" value="ECO:0007669"/>
    <property type="project" value="UniProtKB-SubCell"/>
</dbReference>
<dbReference type="Proteomes" id="UP001054945">
    <property type="component" value="Unassembled WGS sequence"/>
</dbReference>
<evidence type="ECO:0000256" key="5">
    <source>
        <dbReference type="ARBA" id="ARBA00023136"/>
    </source>
</evidence>
<dbReference type="GO" id="GO:0007009">
    <property type="term" value="P:plasma membrane organization"/>
    <property type="evidence" value="ECO:0007669"/>
    <property type="project" value="TreeGrafter"/>
</dbReference>
<accession>A0AAV4URC5</accession>
<evidence type="ECO:0000256" key="2">
    <source>
        <dbReference type="ARBA" id="ARBA00022692"/>
    </source>
</evidence>
<sequence>MISVLVPKDTSNVTSLSQERETLLSRHRKVKRDEDDIEANLLLPAGVPAERQHARFIVKIYRADGLPRMNAGIVANVKKAFTGEARDLVDPYVQVSFAGLTGKTSVRKGTCCPTWNEQIVFTEMFPPPVSKNQDSAAGQRPRQRRRHRHALCRTL</sequence>
<protein>
    <submittedName>
        <fullName evidence="8">Otoferlin</fullName>
    </submittedName>
</protein>
<feature type="domain" description="C2" evidence="7">
    <location>
        <begin position="33"/>
        <end position="155"/>
    </location>
</feature>
<keyword evidence="3" id="KW-0677">Repeat</keyword>
<comment type="subcellular location">
    <subcellularLocation>
        <location evidence="1">Membrane</location>
        <topology evidence="1">Single-pass membrane protein</topology>
    </subcellularLocation>
</comment>
<dbReference type="PANTHER" id="PTHR12546:SF60">
    <property type="entry name" value="MISFIRE, ISOFORM F"/>
    <property type="match status" value="1"/>
</dbReference>
<dbReference type="EMBL" id="BPLR01013329">
    <property type="protein sequence ID" value="GIY60441.1"/>
    <property type="molecule type" value="Genomic_DNA"/>
</dbReference>
<feature type="compositionally biased region" description="Basic residues" evidence="6">
    <location>
        <begin position="141"/>
        <end position="155"/>
    </location>
</feature>
<dbReference type="PANTHER" id="PTHR12546">
    <property type="entry name" value="FER-1-LIKE"/>
    <property type="match status" value="1"/>
</dbReference>
<evidence type="ECO:0000259" key="7">
    <source>
        <dbReference type="PROSITE" id="PS50004"/>
    </source>
</evidence>
<dbReference type="AlphaFoldDB" id="A0AAV4URC5"/>
<comment type="caution">
    <text evidence="8">The sequence shown here is derived from an EMBL/GenBank/DDBJ whole genome shotgun (WGS) entry which is preliminary data.</text>
</comment>
<evidence type="ECO:0000256" key="6">
    <source>
        <dbReference type="SAM" id="MobiDB-lite"/>
    </source>
</evidence>
<reference evidence="8 9" key="1">
    <citation type="submission" date="2021-06" db="EMBL/GenBank/DDBJ databases">
        <title>Caerostris extrusa draft genome.</title>
        <authorList>
            <person name="Kono N."/>
            <person name="Arakawa K."/>
        </authorList>
    </citation>
    <scope>NUCLEOTIDE SEQUENCE [LARGE SCALE GENOMIC DNA]</scope>
</reference>
<dbReference type="Pfam" id="PF00168">
    <property type="entry name" value="C2"/>
    <property type="match status" value="1"/>
</dbReference>
<dbReference type="InterPro" id="IPR000008">
    <property type="entry name" value="C2_dom"/>
</dbReference>
<keyword evidence="9" id="KW-1185">Reference proteome</keyword>
<gene>
    <name evidence="8" type="primary">otof</name>
    <name evidence="8" type="ORF">CEXT_590831</name>
</gene>
<evidence type="ECO:0000256" key="3">
    <source>
        <dbReference type="ARBA" id="ARBA00022737"/>
    </source>
</evidence>
<keyword evidence="5" id="KW-0472">Membrane</keyword>
<organism evidence="8 9">
    <name type="scientific">Caerostris extrusa</name>
    <name type="common">Bark spider</name>
    <name type="synonym">Caerostris bankana</name>
    <dbReference type="NCBI Taxonomy" id="172846"/>
    <lineage>
        <taxon>Eukaryota</taxon>
        <taxon>Metazoa</taxon>
        <taxon>Ecdysozoa</taxon>
        <taxon>Arthropoda</taxon>
        <taxon>Chelicerata</taxon>
        <taxon>Arachnida</taxon>
        <taxon>Araneae</taxon>
        <taxon>Araneomorphae</taxon>
        <taxon>Entelegynae</taxon>
        <taxon>Araneoidea</taxon>
        <taxon>Araneidae</taxon>
        <taxon>Caerostris</taxon>
    </lineage>
</organism>
<dbReference type="InterPro" id="IPR037721">
    <property type="entry name" value="Ferlin"/>
</dbReference>
<keyword evidence="4" id="KW-1133">Transmembrane helix</keyword>
<proteinExistence type="predicted"/>